<dbReference type="SUPFAM" id="SSF47336">
    <property type="entry name" value="ACP-like"/>
    <property type="match status" value="3"/>
</dbReference>
<dbReference type="Gene3D" id="3.40.50.12780">
    <property type="entry name" value="N-terminal domain of ligase-like"/>
    <property type="match status" value="1"/>
</dbReference>
<dbReference type="NCBIfam" id="TIGR01720">
    <property type="entry name" value="NRPS-para261"/>
    <property type="match status" value="1"/>
</dbReference>
<evidence type="ECO:0000256" key="5">
    <source>
        <dbReference type="ARBA" id="ARBA00022737"/>
    </source>
</evidence>
<dbReference type="GO" id="GO:0005737">
    <property type="term" value="C:cytoplasm"/>
    <property type="evidence" value="ECO:0007669"/>
    <property type="project" value="TreeGrafter"/>
</dbReference>
<dbReference type="Gene3D" id="3.30.559.30">
    <property type="entry name" value="Nonribosomal peptide synthetase, condensation domain"/>
    <property type="match status" value="3"/>
</dbReference>
<dbReference type="PROSITE" id="PS00455">
    <property type="entry name" value="AMP_BINDING"/>
    <property type="match status" value="2"/>
</dbReference>
<dbReference type="GO" id="GO:0043041">
    <property type="term" value="P:amino acid activation for nonribosomal peptide biosynthetic process"/>
    <property type="evidence" value="ECO:0007669"/>
    <property type="project" value="TreeGrafter"/>
</dbReference>
<dbReference type="Proteomes" id="UP000186438">
    <property type="component" value="Unassembled WGS sequence"/>
</dbReference>
<dbReference type="PROSITE" id="PS50075">
    <property type="entry name" value="CARRIER"/>
    <property type="match status" value="3"/>
</dbReference>
<organism evidence="8 9">
    <name type="scientific">Mycobacterium paraffinicum</name>
    <dbReference type="NCBI Taxonomy" id="53378"/>
    <lineage>
        <taxon>Bacteria</taxon>
        <taxon>Bacillati</taxon>
        <taxon>Actinomycetota</taxon>
        <taxon>Actinomycetes</taxon>
        <taxon>Mycobacteriales</taxon>
        <taxon>Mycobacteriaceae</taxon>
        <taxon>Mycobacterium</taxon>
    </lineage>
</organism>
<dbReference type="CDD" id="cd19543">
    <property type="entry name" value="DCL_NRPS"/>
    <property type="match status" value="1"/>
</dbReference>
<dbReference type="FunFam" id="1.10.1200.10:FF:000005">
    <property type="entry name" value="Nonribosomal peptide synthetase 1"/>
    <property type="match status" value="3"/>
</dbReference>
<dbReference type="Pfam" id="PF00975">
    <property type="entry name" value="Thioesterase"/>
    <property type="match status" value="1"/>
</dbReference>
<comment type="similarity">
    <text evidence="2">Belongs to the ATP-dependent AMP-binding enzyme family.</text>
</comment>
<evidence type="ECO:0000256" key="6">
    <source>
        <dbReference type="ARBA" id="ARBA00023194"/>
    </source>
</evidence>
<gene>
    <name evidence="8" type="ORF">BRW65_11615</name>
</gene>
<evidence type="ECO:0000256" key="1">
    <source>
        <dbReference type="ARBA" id="ARBA00001957"/>
    </source>
</evidence>
<dbReference type="FunFam" id="3.40.50.980:FF:000001">
    <property type="entry name" value="Non-ribosomal peptide synthetase"/>
    <property type="match status" value="2"/>
</dbReference>
<keyword evidence="5" id="KW-0677">Repeat</keyword>
<evidence type="ECO:0000256" key="2">
    <source>
        <dbReference type="ARBA" id="ARBA00006432"/>
    </source>
</evidence>
<proteinExistence type="inferred from homology"/>
<evidence type="ECO:0000259" key="7">
    <source>
        <dbReference type="PROSITE" id="PS50075"/>
    </source>
</evidence>
<dbReference type="InterPro" id="IPR000873">
    <property type="entry name" value="AMP-dep_synth/lig_dom"/>
</dbReference>
<dbReference type="Pfam" id="PF08242">
    <property type="entry name" value="Methyltransf_12"/>
    <property type="match status" value="1"/>
</dbReference>
<feature type="non-terminal residue" evidence="8">
    <location>
        <position position="1"/>
    </location>
</feature>
<dbReference type="InterPro" id="IPR025110">
    <property type="entry name" value="AMP-bd_C"/>
</dbReference>
<evidence type="ECO:0000256" key="3">
    <source>
        <dbReference type="ARBA" id="ARBA00022450"/>
    </source>
</evidence>
<dbReference type="CDD" id="cd02440">
    <property type="entry name" value="AdoMet_MTases"/>
    <property type="match status" value="1"/>
</dbReference>
<keyword evidence="9" id="KW-1185">Reference proteome</keyword>
<dbReference type="PANTHER" id="PTHR45527:SF1">
    <property type="entry name" value="FATTY ACID SYNTHASE"/>
    <property type="match status" value="1"/>
</dbReference>
<dbReference type="GO" id="GO:0009403">
    <property type="term" value="P:toxin biosynthetic process"/>
    <property type="evidence" value="ECO:0007669"/>
    <property type="project" value="UniProtKB-ARBA"/>
</dbReference>
<sequence>SQTPSALAALSPTGLDGVAVMAAGEACPAEIVQRWAPGRIMVNGYGPTETTVYATISAPLTPGSAAVPIGAPVPGAALFVLDPWLHPVPPGVLGELYVAGRGVGLGYWRRPGLSASRFVACPYGPPGTRMYRSGDLVRWRPDGQLDYLGRADEQVKIRGYRIELGEIQAALTALDGVEHAAVIAREDRPGDKRLTAYITQTQPGTADTAQLRAALADQLPPYMLPAAIVVLDTLPTTLNGKLDTRALPPPDYTDTDHYRAPATPIEEILATIYAETLGLTRVGIDDSFFDLGGDSLSAMRLIAAINADLDADVSVRTLFDAPTVAELAPRLVGGSRRKPLVRRDRPARIPLSFAQNRMWFVNQFEGGVATYNMPTAFRITGELDVAALTAAIDDLIDRHESLRTVFPDIDGVPYQQVFAARPGMWRRGDTTVVSLTDQGEVAGELIALASHRFDLATEIPIRAQIYSTGPGEHVLAIVLHHIAFDGWSLAPMFRDIGVAYANRSAGLAPSWADLPVQYVDYTLWHQELLGDESDPDSVASHQLRYWQSELAGLPEIVSLPADHVRPAEPSYRGAEVDLVIEPTAWAGVKQLAATHNATASMVLQAVMAVLLHRVGVGDDVVLGTPIAGRSDRALSDLVGFFVNTWVLRVEVDPACRFTDVLARVRNKALDAYSNQDVPFERLVEQLNPTRSAAHHPLFQVLMVLQNNARPDAFAIDGLGVEQWAVPTRAARFDLDFELVEVPTDDPGAPRAAGSVTYATDLFERSTVERLVDRFGRVLDAAIADPSVVVGAISLMDCGERELVQSRWAGTGVEPPVGVAPQLIAAAVTADPDAVAVVDGVRSMSYRELDEASTRLARVLIEAGAGAERAVAVAMDRCWELVVAWWAVVKAGGTYVPVDPTHPVERIATVLDTVNATCVLTRDADTVAGAGDRRLLRVDELDLSGRSAEPITDADRLAPLTANSTAHVIFTSGSTGTPKGVAVSHAGLLEIAALGELFGLNAGTRLLMLAAPTFDVSIGEFLLAVGSKAALVVAPPESVAGEALTALLHDHRVNAAVLTPSVLSSLDPARLDAVGTLITTGEACPSELAAAWAPGRRMFNAYGPTEATIWATCGAPLSPGQPVGIGNPVAGVRALVLDTRLNPAPIGVVGELYLGGDAVAHGYVGRVALTAERFIANPFGDPGSRLYRTGDLVRWTADGTLDYLGRADTQVKLRGQRIELGEIENSLLACPHVTMAAAAVHNNGNGANLVAYVTLEHATTADDDDDEIVAQWQHVYDDLYGAETGTSGLGTDFRGWNSSYTGEPIPLTEMEEWRSATVDRIMALRPRRVLEIGVGLGLLLSHIAPQCERYVATDMSAAAIDYLARSMERLELPWRDRVQLLTRPAHVIEGLPLGFFDTVILNSVVQYFPNAGYLADLIESVTELLRPGGSLFIGDVRNHGLQGAFQTSVALARSDNADAPELRHRIQRALIGETELLLAPEFFTAWAVDHPAVSALDIQVKRGAADNELTRYRYDVVLHKAPTSVHSLAAVPTWAWTDCAGLDGLHDRLTSHRPADIRISGIPRAGLVTDVRIEQGLAAGLSLADARAQASGLEPTGTATPDELHRLGEALGYRVAVTWGAQPGTLDAIFMDAAEERVPTISDVYLPEPDGRHDTANDPRNNTRISAVRRRLSARLPDYMLPTQIMVLDEFPMTSSGKIDRKMLPVPVFADTPFRAPQNPTEEILAAIYAQVLGLGRVGVDESFFDLGGDSIMSMQVVSRARAAGLSCRPRDIFVEQTVAGLARVVGVADAGPIDEGIGEVAATPIIRWLRSVDGPVDQFNQTMVLQAPAGADMADVTVVLQALLDRHAMLRLRADDGPEGWKLTVPEPESVHAEPLLHTVDALTDEAIVAARSRLDPAAGAMLSAVWASTTGQLAIIIHHLAVDAVSWRILLEDLNIAWAQHHSGQPIALPPVRTSFQRWSALLVQHAGNPAVLAHNETWQRVLATPPALPEASDTYATAGHLTASLDGETARLLMSDAPAAFHAGIQDVLLIAFALACAEFLGTGDAAIALDVEGHGRDEELAADVDLSRTVGWFTTKYPVALSAGALPWPLVTAGDARLGPIIKRAKEQLRALPDPLSYGLLRYLNTTLTGPEPTIGFNYLGRLGSHGADPDASKDLWLISADGSAFTAAASAVSMPLMHTVELSAVAVETDAGPALNATWTWAPSALDQAAVSRLNRLWFEALAGICTHVGRGGGGLTPSDIAPARLTQQQIDTLQQQYSIADILPLTPLQQGLLFHASTTQGFDALAELYSVQLDFSVTGPLDPDRMRAAVHTVVERHPNLAARFCAQDEPVQLIPSDPQPGWQYIELDHVDDADTRIRQLCTAERVAVCDLADPPAFRVALIRTAPNQHRIVVTNHHIVLDGWSTSILLQEMFAAYYGQRLPASTSYRRFVTWLADRDLEAAHAAWRETLAGFDTPTLVGPANRAGPGRRGEASHRFSKGTTHALSELARSHHTTINTVLQAGWAQLLMWLTGQHDVVFGAAVSGRPTDLPGAETLVGLLINTVPVRATIGAATSTTELLNQLQQAHNRTLDHQHLALSAIHHLTGHDQLFDTLFVYENYPVDTSEMAGAHEFAITDLTTHESTHYPLTLEARTGEQLGVRLEYDTGVFDTDTIHTLITQLERVLEAMAADPTARLSALDLLDEPEHARLDAWGNLASLDRPTTTVSIPVSFAAQVGRTPDAVALTCAGRSMTYREIDASANRLAHLLTEQGAGPGRCVALLSARTADAIIGILAVLKAGAAYLPIDPALPRERIEFMIADAAPIAAIATGGLAGRLDGSALPVIDVDDPRVTTYPATPLPPPDPEDLAYIIYTSGTTGVPKGVSITHHNVTQLVGSLDPNLASPQQVWTQWHSYSFDISGWEIFGALLNGGRLVVVPESVAASPADFHHLLVTEEVTVLCQTPTALGMLPPDGLESVTLLVGGEPCPPDLVNRWAPGRVMINEYGPTETTMWVTLSAPLTAGSDVVPIGAPVPGAALVVLDDWLRPVSAGVVGELYVVGHSVGVGYWRRPGLSASRFVACPFGPPGTRMYRTGDRVRWRADGQLEHLGRTDDQVKIRGYRIELGEIQSALAELDGVERAAVVAREDRPGDKRLVGYITGTADPTEARSVLAERLPAHMVPAAVVAVQTLPLTVNGKLNVRALPAPRYADGERYRAPANSVEKILADIYAQVLGVERVGVDDSFFDLGGDSISAMRATAAINAALDAGLAVRTLFYAPSVRRLSRQLGTPASAEELVPVETLKEGSGVPLWCIHDGFGLSWQYRALGEFLDCPIIGINRVPQNGEGEPESIRAMAARYADTLQGLYPDGPYKLLGWSFGGVVAHELAIELQRRGCVVDSLVLLDAPYSATKGISRFSANRIGASAESQILERILRANGVDARSGPLTYQRAEELLRRKLGNSVLPPKELLEFMVKCATASQSFLAEHEPEVFDGDMVLFSAARNGHRNGSDPTLLEQMHKMGTQLAARSRLKKWKSHTAGAFTAYSIDCSHYDMLTTSSLNMYGEHLKFALENARRSR</sequence>
<dbReference type="Gene3D" id="3.40.50.980">
    <property type="match status" value="4"/>
</dbReference>
<evidence type="ECO:0000313" key="8">
    <source>
        <dbReference type="EMBL" id="OJZ73636.1"/>
    </source>
</evidence>
<dbReference type="InterPro" id="IPR001242">
    <property type="entry name" value="Condensation_dom"/>
</dbReference>
<dbReference type="InterPro" id="IPR036736">
    <property type="entry name" value="ACP-like_sf"/>
</dbReference>
<keyword evidence="4" id="KW-0597">Phosphoprotein</keyword>
<dbReference type="Gene3D" id="3.30.559.10">
    <property type="entry name" value="Chloramphenicol acetyltransferase-like domain"/>
    <property type="match status" value="3"/>
</dbReference>
<dbReference type="FunFam" id="3.30.300.30:FF:000010">
    <property type="entry name" value="Enterobactin synthetase component F"/>
    <property type="match status" value="2"/>
</dbReference>
<keyword evidence="6" id="KW-0045">Antibiotic biosynthesis</keyword>
<dbReference type="Pfam" id="PF13193">
    <property type="entry name" value="AMP-binding_C"/>
    <property type="match status" value="2"/>
</dbReference>
<dbReference type="STRING" id="53378.BRW65_11615"/>
<protein>
    <recommendedName>
        <fullName evidence="7">Carrier domain-containing protein</fullName>
    </recommendedName>
</protein>
<dbReference type="InterPro" id="IPR006162">
    <property type="entry name" value="Ppantetheine_attach_site"/>
</dbReference>
<comment type="caution">
    <text evidence="8">The sequence shown here is derived from an EMBL/GenBank/DDBJ whole genome shotgun (WGS) entry which is preliminary data.</text>
</comment>
<dbReference type="InterPro" id="IPR029063">
    <property type="entry name" value="SAM-dependent_MTases_sf"/>
</dbReference>
<dbReference type="InterPro" id="IPR029058">
    <property type="entry name" value="AB_hydrolase_fold"/>
</dbReference>
<dbReference type="InterPro" id="IPR020806">
    <property type="entry name" value="PKS_PP-bd"/>
</dbReference>
<evidence type="ECO:0000256" key="4">
    <source>
        <dbReference type="ARBA" id="ARBA00022553"/>
    </source>
</evidence>
<feature type="domain" description="Carrier" evidence="7">
    <location>
        <begin position="1715"/>
        <end position="1789"/>
    </location>
</feature>
<dbReference type="PROSITE" id="PS00012">
    <property type="entry name" value="PHOSPHOPANTETHEINE"/>
    <property type="match status" value="3"/>
</dbReference>
<dbReference type="InterPro" id="IPR020845">
    <property type="entry name" value="AMP-binding_CS"/>
</dbReference>
<dbReference type="FunFam" id="3.40.50.12780:FF:000012">
    <property type="entry name" value="Non-ribosomal peptide synthetase"/>
    <property type="match status" value="1"/>
</dbReference>
<dbReference type="Gene3D" id="2.30.38.10">
    <property type="entry name" value="Luciferase, Domain 3"/>
    <property type="match status" value="2"/>
</dbReference>
<comment type="cofactor">
    <cofactor evidence="1">
        <name>pantetheine 4'-phosphate</name>
        <dbReference type="ChEBI" id="CHEBI:47942"/>
    </cofactor>
</comment>
<dbReference type="OrthoDB" id="4501954at2"/>
<feature type="domain" description="Carrier" evidence="7">
    <location>
        <begin position="260"/>
        <end position="335"/>
    </location>
</feature>
<dbReference type="InterPro" id="IPR042099">
    <property type="entry name" value="ANL_N_sf"/>
</dbReference>
<dbReference type="InterPro" id="IPR013217">
    <property type="entry name" value="Methyltransf_12"/>
</dbReference>
<dbReference type="PANTHER" id="PTHR45527">
    <property type="entry name" value="NONRIBOSOMAL PEPTIDE SYNTHETASE"/>
    <property type="match status" value="1"/>
</dbReference>
<dbReference type="NCBIfam" id="TIGR01733">
    <property type="entry name" value="AA-adenyl-dom"/>
    <property type="match status" value="2"/>
</dbReference>
<dbReference type="SMART" id="SM01294">
    <property type="entry name" value="PKS_PP_betabranch"/>
    <property type="match status" value="1"/>
</dbReference>
<feature type="domain" description="Carrier" evidence="7">
    <location>
        <begin position="3201"/>
        <end position="3276"/>
    </location>
</feature>
<dbReference type="NCBIfam" id="NF003417">
    <property type="entry name" value="PRK04813.1"/>
    <property type="match status" value="4"/>
</dbReference>
<dbReference type="InterPro" id="IPR010060">
    <property type="entry name" value="NRPS_synth"/>
</dbReference>
<dbReference type="GO" id="GO:0003824">
    <property type="term" value="F:catalytic activity"/>
    <property type="evidence" value="ECO:0007669"/>
    <property type="project" value="InterPro"/>
</dbReference>
<dbReference type="Gene3D" id="3.30.300.30">
    <property type="match status" value="4"/>
</dbReference>
<dbReference type="InterPro" id="IPR001031">
    <property type="entry name" value="Thioesterase"/>
</dbReference>
<dbReference type="Pfam" id="PF00668">
    <property type="entry name" value="Condensation"/>
    <property type="match status" value="3"/>
</dbReference>
<reference evidence="8 9" key="1">
    <citation type="submission" date="2016-11" db="EMBL/GenBank/DDBJ databases">
        <title>Genome sequences of unsequenced Mycobacteria.</title>
        <authorList>
            <person name="Greninger A.L."/>
            <person name="Fang F."/>
            <person name="Jerome K.R."/>
        </authorList>
    </citation>
    <scope>NUCLEOTIDE SEQUENCE [LARGE SCALE GENOMIC DNA]</scope>
    <source>
        <strain evidence="8 9">M11</strain>
    </source>
</reference>
<dbReference type="Pfam" id="PF00501">
    <property type="entry name" value="AMP-binding"/>
    <property type="match status" value="3"/>
</dbReference>
<dbReference type="RefSeq" id="WP_073874766.1">
    <property type="nucleotide sequence ID" value="NZ_MPNT01000009.1"/>
</dbReference>
<dbReference type="SMART" id="SM00823">
    <property type="entry name" value="PKS_PP"/>
    <property type="match status" value="3"/>
</dbReference>
<dbReference type="SUPFAM" id="SSF52777">
    <property type="entry name" value="CoA-dependent acyltransferases"/>
    <property type="match status" value="6"/>
</dbReference>
<dbReference type="SUPFAM" id="SSF53474">
    <property type="entry name" value="alpha/beta-Hydrolases"/>
    <property type="match status" value="1"/>
</dbReference>
<evidence type="ECO:0000313" key="9">
    <source>
        <dbReference type="Proteomes" id="UP000186438"/>
    </source>
</evidence>
<dbReference type="SUPFAM" id="SSF53335">
    <property type="entry name" value="S-adenosyl-L-methionine-dependent methyltransferases"/>
    <property type="match status" value="1"/>
</dbReference>
<dbReference type="SUPFAM" id="SSF56801">
    <property type="entry name" value="Acetyl-CoA synthetase-like"/>
    <property type="match status" value="3"/>
</dbReference>
<dbReference type="GO" id="GO:0008610">
    <property type="term" value="P:lipid biosynthetic process"/>
    <property type="evidence" value="ECO:0007669"/>
    <property type="project" value="UniProtKB-ARBA"/>
</dbReference>
<dbReference type="Pfam" id="PF00550">
    <property type="entry name" value="PP-binding"/>
    <property type="match status" value="3"/>
</dbReference>
<dbReference type="InterPro" id="IPR045851">
    <property type="entry name" value="AMP-bd_C_sf"/>
</dbReference>
<dbReference type="FunFam" id="2.30.38.10:FF:000001">
    <property type="entry name" value="Non-ribosomal peptide synthetase PvdI"/>
    <property type="match status" value="1"/>
</dbReference>
<dbReference type="InterPro" id="IPR010071">
    <property type="entry name" value="AA_adenyl_dom"/>
</dbReference>
<dbReference type="Gene3D" id="1.10.1200.10">
    <property type="entry name" value="ACP-like"/>
    <property type="match status" value="2"/>
</dbReference>
<dbReference type="InterPro" id="IPR009081">
    <property type="entry name" value="PP-bd_ACP"/>
</dbReference>
<dbReference type="GO" id="GO:0017000">
    <property type="term" value="P:antibiotic biosynthetic process"/>
    <property type="evidence" value="ECO:0007669"/>
    <property type="project" value="UniProtKB-KW"/>
</dbReference>
<dbReference type="CDD" id="cd19540">
    <property type="entry name" value="LCL_NRPS-like"/>
    <property type="match status" value="1"/>
</dbReference>
<dbReference type="Gene3D" id="3.40.50.1820">
    <property type="entry name" value="alpha/beta hydrolase"/>
    <property type="match status" value="1"/>
</dbReference>
<dbReference type="GO" id="GO:0031177">
    <property type="term" value="F:phosphopantetheine binding"/>
    <property type="evidence" value="ECO:0007669"/>
    <property type="project" value="InterPro"/>
</dbReference>
<dbReference type="InterPro" id="IPR023213">
    <property type="entry name" value="CAT-like_dom_sf"/>
</dbReference>
<keyword evidence="3" id="KW-0596">Phosphopantetheine</keyword>
<dbReference type="Gene3D" id="3.40.50.150">
    <property type="entry name" value="Vaccinia Virus protein VP39"/>
    <property type="match status" value="1"/>
</dbReference>
<accession>A0A1Q4HVA7</accession>
<dbReference type="EMBL" id="MPNT01000009">
    <property type="protein sequence ID" value="OJZ73636.1"/>
    <property type="molecule type" value="Genomic_DNA"/>
</dbReference>
<dbReference type="UniPathway" id="UPA00011"/>
<name>A0A1Q4HVA7_9MYCO</name>